<dbReference type="Pfam" id="PF00753">
    <property type="entry name" value="Lactamase_B"/>
    <property type="match status" value="1"/>
</dbReference>
<evidence type="ECO:0000313" key="3">
    <source>
        <dbReference type="Proteomes" id="UP000199017"/>
    </source>
</evidence>
<dbReference type="Gene3D" id="3.60.15.10">
    <property type="entry name" value="Ribonuclease Z/Hydroxyacylglutathione hydrolase-like"/>
    <property type="match status" value="1"/>
</dbReference>
<dbReference type="InterPro" id="IPR050662">
    <property type="entry name" value="Sec-metab_biosynth-thioest"/>
</dbReference>
<dbReference type="InterPro" id="IPR001279">
    <property type="entry name" value="Metallo-B-lactamas"/>
</dbReference>
<dbReference type="InterPro" id="IPR036866">
    <property type="entry name" value="RibonucZ/Hydroxyglut_hydro"/>
</dbReference>
<dbReference type="PANTHER" id="PTHR23131">
    <property type="entry name" value="ENDORIBONUCLEASE LACTB2"/>
    <property type="match status" value="1"/>
</dbReference>
<accession>A0A1G8QJ04</accession>
<name>A0A1G8QJ04_9BACI</name>
<dbReference type="RefSeq" id="WP_091587809.1">
    <property type="nucleotide sequence ID" value="NZ_FNDU01000020.1"/>
</dbReference>
<protein>
    <submittedName>
        <fullName evidence="2">Glyoxylase, beta-lactamase superfamily II</fullName>
    </submittedName>
</protein>
<dbReference type="SMART" id="SM00849">
    <property type="entry name" value="Lactamase_B"/>
    <property type="match status" value="1"/>
</dbReference>
<dbReference type="AlphaFoldDB" id="A0A1G8QJ04"/>
<organism evidence="2 3">
    <name type="scientific">Alteribacillus bidgolensis</name>
    <dbReference type="NCBI Taxonomy" id="930129"/>
    <lineage>
        <taxon>Bacteria</taxon>
        <taxon>Bacillati</taxon>
        <taxon>Bacillota</taxon>
        <taxon>Bacilli</taxon>
        <taxon>Bacillales</taxon>
        <taxon>Bacillaceae</taxon>
        <taxon>Alteribacillus</taxon>
    </lineage>
</organism>
<evidence type="ECO:0000259" key="1">
    <source>
        <dbReference type="SMART" id="SM00849"/>
    </source>
</evidence>
<keyword evidence="3" id="KW-1185">Reference proteome</keyword>
<sequence length="322" mass="37326">MIKLKYGSSAVYPIKVPVENSLKSFNFFLYQNEDSLTLIDTGMDNETCWNGLLETLSKNKFSLYDIDQIMLTHHHMDHIGLVNRITSKHYVPVYAHERSLLRLKRDESFLKRRIDFFELLYQEAGCGERGQKQISYLKKALHNNKNQTIQTDIRPFLSAFCDFKIIEMPGHADDQVAFYAENEKWLFAGDLLINHISSNALIEPDINGRRSTPLLDHIESLKKAVLLEAELVFPGHGIIIKDHQILIKKRLEAIENKANKLYHLIAKGITRANDLAKTFYKKKYDQQFALVMSEIIGHLDYLESAERIKKERVNGVWEFSLV</sequence>
<dbReference type="Proteomes" id="UP000199017">
    <property type="component" value="Unassembled WGS sequence"/>
</dbReference>
<dbReference type="STRING" id="930129.SAMN05216352_1202"/>
<feature type="domain" description="Metallo-beta-lactamase" evidence="1">
    <location>
        <begin position="24"/>
        <end position="236"/>
    </location>
</feature>
<dbReference type="PANTHER" id="PTHR23131:SF4">
    <property type="entry name" value="METALLO-BETA-LACTAMASE SUPERFAMILY POTEIN"/>
    <property type="match status" value="1"/>
</dbReference>
<dbReference type="OrthoDB" id="9761531at2"/>
<dbReference type="SUPFAM" id="SSF56281">
    <property type="entry name" value="Metallo-hydrolase/oxidoreductase"/>
    <property type="match status" value="1"/>
</dbReference>
<gene>
    <name evidence="2" type="ORF">SAMN05216352_1202</name>
</gene>
<evidence type="ECO:0000313" key="2">
    <source>
        <dbReference type="EMBL" id="SDJ04080.1"/>
    </source>
</evidence>
<proteinExistence type="predicted"/>
<reference evidence="2 3" key="1">
    <citation type="submission" date="2016-10" db="EMBL/GenBank/DDBJ databases">
        <authorList>
            <person name="de Groot N.N."/>
        </authorList>
    </citation>
    <scope>NUCLEOTIDE SEQUENCE [LARGE SCALE GENOMIC DNA]</scope>
    <source>
        <strain evidence="3">P4B,CCM 7963,CECT 7998,DSM 25260,IBRC-M 10614,KCTC 13821</strain>
    </source>
</reference>
<dbReference type="EMBL" id="FNDU01000020">
    <property type="protein sequence ID" value="SDJ04080.1"/>
    <property type="molecule type" value="Genomic_DNA"/>
</dbReference>